<feature type="chain" id="PRO_5002208939" evidence="1">
    <location>
        <begin position="29"/>
        <end position="192"/>
    </location>
</feature>
<dbReference type="Gene3D" id="2.60.120.260">
    <property type="entry name" value="Galactose-binding domain-like"/>
    <property type="match status" value="1"/>
</dbReference>
<dbReference type="Proteomes" id="UP000053593">
    <property type="component" value="Unassembled WGS sequence"/>
</dbReference>
<sequence>MFLLSFVLLLPNALLLFVSLSNTPLAFSTAINCSIDDTRGDSVTGEVPTYLPTTSGVWEDTSCPDCFLNPPTSNAFMGTYKAATYRPYKFNNMSITFKFTGTAIYIFFILANAPPPGFIATTAANFTLDGSIVGTFGHGPDPTAPDFQFNALVFSAAGLENATHEMVISTSGLTDEKIWVNFDYALYTSVPS</sequence>
<reference evidence="2 3" key="1">
    <citation type="submission" date="2014-04" db="EMBL/GenBank/DDBJ databases">
        <title>Evolutionary Origins and Diversification of the Mycorrhizal Mutualists.</title>
        <authorList>
            <consortium name="DOE Joint Genome Institute"/>
            <consortium name="Mycorrhizal Genomics Consortium"/>
            <person name="Kohler A."/>
            <person name="Kuo A."/>
            <person name="Nagy L.G."/>
            <person name="Floudas D."/>
            <person name="Copeland A."/>
            <person name="Barry K.W."/>
            <person name="Cichocki N."/>
            <person name="Veneault-Fourrey C."/>
            <person name="LaButti K."/>
            <person name="Lindquist E.A."/>
            <person name="Lipzen A."/>
            <person name="Lundell T."/>
            <person name="Morin E."/>
            <person name="Murat C."/>
            <person name="Riley R."/>
            <person name="Ohm R."/>
            <person name="Sun H."/>
            <person name="Tunlid A."/>
            <person name="Henrissat B."/>
            <person name="Grigoriev I.V."/>
            <person name="Hibbett D.S."/>
            <person name="Martin F."/>
        </authorList>
    </citation>
    <scope>NUCLEOTIDE SEQUENCE [LARGE SCALE GENOMIC DNA]</scope>
    <source>
        <strain evidence="2 3">FD-317 M1</strain>
    </source>
</reference>
<name>A0A0D0D1B9_9AGAR</name>
<evidence type="ECO:0000313" key="3">
    <source>
        <dbReference type="Proteomes" id="UP000053593"/>
    </source>
</evidence>
<proteinExistence type="predicted"/>
<keyword evidence="3" id="KW-1185">Reference proteome</keyword>
<organism evidence="2 3">
    <name type="scientific">Collybiopsis luxurians FD-317 M1</name>
    <dbReference type="NCBI Taxonomy" id="944289"/>
    <lineage>
        <taxon>Eukaryota</taxon>
        <taxon>Fungi</taxon>
        <taxon>Dikarya</taxon>
        <taxon>Basidiomycota</taxon>
        <taxon>Agaricomycotina</taxon>
        <taxon>Agaricomycetes</taxon>
        <taxon>Agaricomycetidae</taxon>
        <taxon>Agaricales</taxon>
        <taxon>Marasmiineae</taxon>
        <taxon>Omphalotaceae</taxon>
        <taxon>Collybiopsis</taxon>
        <taxon>Collybiopsis luxurians</taxon>
    </lineage>
</organism>
<evidence type="ECO:0000313" key="2">
    <source>
        <dbReference type="EMBL" id="KIK62903.1"/>
    </source>
</evidence>
<accession>A0A0D0D1B9</accession>
<evidence type="ECO:0000256" key="1">
    <source>
        <dbReference type="SAM" id="SignalP"/>
    </source>
</evidence>
<dbReference type="OrthoDB" id="2758521at2759"/>
<keyword evidence="1" id="KW-0732">Signal</keyword>
<gene>
    <name evidence="2" type="ORF">GYMLUDRAFT_164227</name>
</gene>
<protein>
    <submittedName>
        <fullName evidence="2">Uncharacterized protein</fullName>
    </submittedName>
</protein>
<dbReference type="HOGENOM" id="CLU_081164_0_1_1"/>
<dbReference type="AlphaFoldDB" id="A0A0D0D1B9"/>
<dbReference type="EMBL" id="KN834766">
    <property type="protein sequence ID" value="KIK62903.1"/>
    <property type="molecule type" value="Genomic_DNA"/>
</dbReference>
<feature type="signal peptide" evidence="1">
    <location>
        <begin position="1"/>
        <end position="28"/>
    </location>
</feature>